<protein>
    <recommendedName>
        <fullName evidence="4">PrcB C-terminal domain-containing protein</fullName>
    </recommendedName>
</protein>
<accession>C8PRN5</accession>
<feature type="chain" id="PRO_5002990938" description="PrcB C-terminal domain-containing protein" evidence="1">
    <location>
        <begin position="41"/>
        <end position="517"/>
    </location>
</feature>
<dbReference type="eggNOG" id="ENOG5033X70">
    <property type="taxonomic scope" value="Bacteria"/>
</dbReference>
<name>C8PRN5_9SPIR</name>
<dbReference type="AlphaFoldDB" id="C8PRN5"/>
<sequence length="517" mass="57368">MMGKCRYHKGMKSVYFRIPSCLIGGILVCISMAAAFGADASVPNSKTVQREPGGKEAVVTVETVAGENPQTVHLYPFDQIPDSSEVRGTIISSWFAAPIEQVIKKASELHTDSKGNTFTVSGTYAENRKDGYIISIVPELTDYSLPEHKLVPQGTWMLYRNLETGAPSLIKIYPRENPALSVSLRPAPQKAYSGKSFIDICLFNVYVRKDIAIGVPFETLYTISLSRLKELTQAIIPWDLFNPPRYDSTVKVMAQRVENLRYRLVPLKDGCFDHNGKPVHISNSQPQTELEITSAMNIDQLRSEVIGGVDSAGFAKWIIDGLVRPVAGQGTVIESLKRATEVPKTHFTRPYLDTKNVFFGLDWIRNLGAAALSLNLNRTVYPDTSGLDVNSCPFALTDPAVSAGAETGAVKQPAFLGYQQYAGYQTAYLLPLLYYFAVTEPDHFYLACISTVSSATELRLYDRIAVFFPYFDSLGDFHLDIYEDGTQVPAEEFVEKNKDSYTALVRVRTPEEGLFNP</sequence>
<organism evidence="2 3">
    <name type="scientific">Treponema vincentii ATCC 35580</name>
    <dbReference type="NCBI Taxonomy" id="596324"/>
    <lineage>
        <taxon>Bacteria</taxon>
        <taxon>Pseudomonadati</taxon>
        <taxon>Spirochaetota</taxon>
        <taxon>Spirochaetia</taxon>
        <taxon>Spirochaetales</taxon>
        <taxon>Treponemataceae</taxon>
        <taxon>Treponema</taxon>
    </lineage>
</organism>
<evidence type="ECO:0000313" key="3">
    <source>
        <dbReference type="Proteomes" id="UP000004509"/>
    </source>
</evidence>
<proteinExistence type="predicted"/>
<evidence type="ECO:0008006" key="4">
    <source>
        <dbReference type="Google" id="ProtNLM"/>
    </source>
</evidence>
<reference evidence="2 3" key="1">
    <citation type="submission" date="2009-07" db="EMBL/GenBank/DDBJ databases">
        <authorList>
            <person name="Madupu R."/>
            <person name="Sebastian Y."/>
            <person name="Durkin A.S."/>
            <person name="Torralba M."/>
            <person name="Methe B."/>
            <person name="Sutton G.G."/>
            <person name="Strausberg R.L."/>
            <person name="Nelson K.E."/>
        </authorList>
    </citation>
    <scope>NUCLEOTIDE SEQUENCE [LARGE SCALE GENOMIC DNA]</scope>
    <source>
        <strain evidence="2 3">ATCC 35580</strain>
    </source>
</reference>
<dbReference type="STRING" id="596324.TREVI0001_0017"/>
<evidence type="ECO:0000256" key="1">
    <source>
        <dbReference type="SAM" id="SignalP"/>
    </source>
</evidence>
<feature type="signal peptide" evidence="1">
    <location>
        <begin position="1"/>
        <end position="40"/>
    </location>
</feature>
<dbReference type="EMBL" id="ACYH01000047">
    <property type="protein sequence ID" value="EEV19888.1"/>
    <property type="molecule type" value="Genomic_DNA"/>
</dbReference>
<gene>
    <name evidence="2" type="ORF">TREVI0001_0017</name>
</gene>
<keyword evidence="1" id="KW-0732">Signal</keyword>
<dbReference type="Proteomes" id="UP000004509">
    <property type="component" value="Unassembled WGS sequence"/>
</dbReference>
<comment type="caution">
    <text evidence="2">The sequence shown here is derived from an EMBL/GenBank/DDBJ whole genome shotgun (WGS) entry which is preliminary data.</text>
</comment>
<evidence type="ECO:0000313" key="2">
    <source>
        <dbReference type="EMBL" id="EEV19888.1"/>
    </source>
</evidence>